<feature type="domain" description="NAD(P)-binding" evidence="1">
    <location>
        <begin position="3"/>
        <end position="49"/>
    </location>
</feature>
<accession>A0ABY4IV79</accession>
<evidence type="ECO:0000313" key="3">
    <source>
        <dbReference type="Proteomes" id="UP000830631"/>
    </source>
</evidence>
<dbReference type="InterPro" id="IPR036291">
    <property type="entry name" value="NAD(P)-bd_dom_sf"/>
</dbReference>
<dbReference type="Proteomes" id="UP000830631">
    <property type="component" value="Chromosome"/>
</dbReference>
<dbReference type="Pfam" id="PF13460">
    <property type="entry name" value="NAD_binding_10"/>
    <property type="match status" value="1"/>
</dbReference>
<sequence length="91" mass="9640">MSLTGVDAVVFAAAGDPIRVDRDGALNVIEAAKQASDPRFVLVSGPTTRAQRIMSWFLLRYRSEPSECDEGPASQCFQGIRGLRGGGDGGI</sequence>
<dbReference type="InterPro" id="IPR016040">
    <property type="entry name" value="NAD(P)-bd_dom"/>
</dbReference>
<evidence type="ECO:0000259" key="1">
    <source>
        <dbReference type="Pfam" id="PF13460"/>
    </source>
</evidence>
<organism evidence="2 3">
    <name type="scientific">Microbacterium aurugineum</name>
    <dbReference type="NCBI Taxonomy" id="2851642"/>
    <lineage>
        <taxon>Bacteria</taxon>
        <taxon>Bacillati</taxon>
        <taxon>Actinomycetota</taxon>
        <taxon>Actinomycetes</taxon>
        <taxon>Micrococcales</taxon>
        <taxon>Microbacteriaceae</taxon>
        <taxon>Microbacterium</taxon>
    </lineage>
</organism>
<keyword evidence="3" id="KW-1185">Reference proteome</keyword>
<dbReference type="SUPFAM" id="SSF51735">
    <property type="entry name" value="NAD(P)-binding Rossmann-fold domains"/>
    <property type="match status" value="1"/>
</dbReference>
<proteinExistence type="predicted"/>
<dbReference type="Gene3D" id="3.40.50.720">
    <property type="entry name" value="NAD(P)-binding Rossmann-like Domain"/>
    <property type="match status" value="1"/>
</dbReference>
<name>A0ABY4IV79_9MICO</name>
<gene>
    <name evidence="2" type="ORF">KV397_02350</name>
</gene>
<protein>
    <submittedName>
        <fullName evidence="2">NAD(P)H-binding protein</fullName>
    </submittedName>
</protein>
<evidence type="ECO:0000313" key="2">
    <source>
        <dbReference type="EMBL" id="UPL16681.1"/>
    </source>
</evidence>
<dbReference type="EMBL" id="CP078078">
    <property type="protein sequence ID" value="UPL16681.1"/>
    <property type="molecule type" value="Genomic_DNA"/>
</dbReference>
<dbReference type="RefSeq" id="WP_372492656.1">
    <property type="nucleotide sequence ID" value="NZ_CP078078.1"/>
</dbReference>
<reference evidence="2 3" key="1">
    <citation type="submission" date="2021-06" db="EMBL/GenBank/DDBJ databases">
        <title>Genome-based taxonomic framework of Microbacterium strains isolated from marine environment, the description of four new species and reclassification of four preexisting species.</title>
        <authorList>
            <person name="Lee S.D."/>
            <person name="Kim S.-M."/>
            <person name="Byeon Y.-S."/>
            <person name="Yang H.L."/>
            <person name="Kim I.S."/>
        </authorList>
    </citation>
    <scope>NUCLEOTIDE SEQUENCE [LARGE SCALE GENOMIC DNA]</scope>
    <source>
        <strain evidence="2 3">KSW4-10</strain>
    </source>
</reference>